<organism evidence="4 5">
    <name type="scientific">Blastomyces parvus</name>
    <dbReference type="NCBI Taxonomy" id="2060905"/>
    <lineage>
        <taxon>Eukaryota</taxon>
        <taxon>Fungi</taxon>
        <taxon>Dikarya</taxon>
        <taxon>Ascomycota</taxon>
        <taxon>Pezizomycotina</taxon>
        <taxon>Eurotiomycetes</taxon>
        <taxon>Eurotiomycetidae</taxon>
        <taxon>Onygenales</taxon>
        <taxon>Ajellomycetaceae</taxon>
        <taxon>Blastomyces</taxon>
    </lineage>
</organism>
<dbReference type="PANTHER" id="PTHR21193">
    <property type="entry name" value="OXIDOREDUCTASE-LIKE DOMAIN-CONTAINING PROTEIN 1"/>
    <property type="match status" value="1"/>
</dbReference>
<dbReference type="Pfam" id="PF09791">
    <property type="entry name" value="Oxidored-like"/>
    <property type="match status" value="1"/>
</dbReference>
<keyword evidence="5" id="KW-1185">Reference proteome</keyword>
<keyword evidence="1" id="KW-0175">Coiled coil</keyword>
<dbReference type="STRING" id="2060905.A0A2B7X0T1"/>
<comment type="caution">
    <text evidence="4">The sequence shown here is derived from an EMBL/GenBank/DDBJ whole genome shotgun (WGS) entry which is preliminary data.</text>
</comment>
<dbReference type="PANTHER" id="PTHR21193:SF3">
    <property type="entry name" value="OXIDOREDUCTASE-LIKE DOMAIN-CONTAINING PROTEIN 1"/>
    <property type="match status" value="1"/>
</dbReference>
<evidence type="ECO:0000256" key="2">
    <source>
        <dbReference type="SAM" id="MobiDB-lite"/>
    </source>
</evidence>
<proteinExistence type="predicted"/>
<feature type="region of interest" description="Disordered" evidence="2">
    <location>
        <begin position="302"/>
        <end position="331"/>
    </location>
</feature>
<dbReference type="OrthoDB" id="10064411at2759"/>
<reference evidence="4 5" key="1">
    <citation type="submission" date="2017-10" db="EMBL/GenBank/DDBJ databases">
        <title>Comparative genomics in systemic dimorphic fungi from Ajellomycetaceae.</title>
        <authorList>
            <person name="Munoz J.F."/>
            <person name="Mcewen J.G."/>
            <person name="Clay O.K."/>
            <person name="Cuomo C.A."/>
        </authorList>
    </citation>
    <scope>NUCLEOTIDE SEQUENCE [LARGE SCALE GENOMIC DNA]</scope>
    <source>
        <strain evidence="4 5">UAMH130</strain>
    </source>
</reference>
<dbReference type="AlphaFoldDB" id="A0A2B7X0T1"/>
<feature type="domain" description="Oxidoreductase-like" evidence="3">
    <location>
        <begin position="170"/>
        <end position="213"/>
    </location>
</feature>
<feature type="region of interest" description="Disordered" evidence="2">
    <location>
        <begin position="248"/>
        <end position="282"/>
    </location>
</feature>
<name>A0A2B7X0T1_9EURO</name>
<dbReference type="GO" id="GO:0005739">
    <property type="term" value="C:mitochondrion"/>
    <property type="evidence" value="ECO:0007669"/>
    <property type="project" value="TreeGrafter"/>
</dbReference>
<feature type="region of interest" description="Disordered" evidence="2">
    <location>
        <begin position="95"/>
        <end position="128"/>
    </location>
</feature>
<accession>A0A2B7X0T1</accession>
<evidence type="ECO:0000313" key="4">
    <source>
        <dbReference type="EMBL" id="PGH02393.1"/>
    </source>
</evidence>
<feature type="compositionally biased region" description="Basic and acidic residues" evidence="2">
    <location>
        <begin position="254"/>
        <end position="264"/>
    </location>
</feature>
<evidence type="ECO:0000313" key="5">
    <source>
        <dbReference type="Proteomes" id="UP000224080"/>
    </source>
</evidence>
<feature type="region of interest" description="Disordered" evidence="2">
    <location>
        <begin position="143"/>
        <end position="169"/>
    </location>
</feature>
<feature type="coiled-coil region" evidence="1">
    <location>
        <begin position="202"/>
        <end position="229"/>
    </location>
</feature>
<protein>
    <recommendedName>
        <fullName evidence="3">Oxidoreductase-like domain-containing protein</fullName>
    </recommendedName>
</protein>
<sequence>MEQLSLLLRQQFRHRSAICAHCFYSGSNYSLPAARRATSTRLSRRHVHSTPYQHKQIATTAQGNQEDGTHPPSSEQSHQTYPLQGYYLEILSNPNSHAPARRTRPLLPNEKTSPPEADIQTQPPEPARELTPAERMGIVFGTRLAGPGYSSSSGRYDPGNRTPESTWRVINGVPIPPRPQEPDNCCMSGCVHCVWDDYRDDVEGWAERVREAERQGRKLKRERRKAKGKGKKGVIVEERGDSVTVGEIRHKPRKEVESASKSMDDDGGGSEVNWPGGNENGVDNLDDLFAEIPVGIREFMRTEKRLREKKRDRMAEAERGGGGAHGDKASA</sequence>
<dbReference type="InterPro" id="IPR019180">
    <property type="entry name" value="Oxidoreductase-like_N"/>
</dbReference>
<gene>
    <name evidence="4" type="ORF">GX51_04701</name>
</gene>
<dbReference type="EMBL" id="PDNC01000060">
    <property type="protein sequence ID" value="PGH02393.1"/>
    <property type="molecule type" value="Genomic_DNA"/>
</dbReference>
<feature type="compositionally biased region" description="Polar residues" evidence="2">
    <location>
        <begin position="50"/>
        <end position="79"/>
    </location>
</feature>
<evidence type="ECO:0000256" key="1">
    <source>
        <dbReference type="SAM" id="Coils"/>
    </source>
</evidence>
<evidence type="ECO:0000259" key="3">
    <source>
        <dbReference type="Pfam" id="PF09791"/>
    </source>
</evidence>
<feature type="region of interest" description="Disordered" evidence="2">
    <location>
        <begin position="40"/>
        <end position="79"/>
    </location>
</feature>
<dbReference type="InterPro" id="IPR039251">
    <property type="entry name" value="OXLD1"/>
</dbReference>
<dbReference type="Proteomes" id="UP000224080">
    <property type="component" value="Unassembled WGS sequence"/>
</dbReference>